<feature type="region of interest" description="Disordered" evidence="12">
    <location>
        <begin position="119"/>
        <end position="181"/>
    </location>
</feature>
<dbReference type="Gene3D" id="6.10.140.560">
    <property type="match status" value="1"/>
</dbReference>
<organism evidence="13 14">
    <name type="scientific">Corvus moneduloides</name>
    <name type="common">New Caledonian crow</name>
    <dbReference type="NCBI Taxonomy" id="1196302"/>
    <lineage>
        <taxon>Eukaryota</taxon>
        <taxon>Metazoa</taxon>
        <taxon>Chordata</taxon>
        <taxon>Craniata</taxon>
        <taxon>Vertebrata</taxon>
        <taxon>Euteleostomi</taxon>
        <taxon>Archelosauria</taxon>
        <taxon>Archosauria</taxon>
        <taxon>Dinosauria</taxon>
        <taxon>Saurischia</taxon>
        <taxon>Theropoda</taxon>
        <taxon>Coelurosauria</taxon>
        <taxon>Aves</taxon>
        <taxon>Neognathae</taxon>
        <taxon>Neoaves</taxon>
        <taxon>Telluraves</taxon>
        <taxon>Australaves</taxon>
        <taxon>Passeriformes</taxon>
        <taxon>Corvoidea</taxon>
        <taxon>Corvidae</taxon>
        <taxon>Corvus</taxon>
    </lineage>
</organism>
<dbReference type="OrthoDB" id="6360905at2759"/>
<accession>A0A8C3EM32</accession>
<dbReference type="GeneID" id="116455165"/>
<dbReference type="InterPro" id="IPR018867">
    <property type="entry name" value="Cell_div_borealin"/>
</dbReference>
<dbReference type="Gene3D" id="6.10.250.1900">
    <property type="match status" value="1"/>
</dbReference>
<keyword evidence="5" id="KW-0132">Cell division</keyword>
<proteinExistence type="inferred from homology"/>
<evidence type="ECO:0000256" key="6">
    <source>
        <dbReference type="ARBA" id="ARBA00022776"/>
    </source>
</evidence>
<reference evidence="14" key="1">
    <citation type="submission" date="2019-10" db="EMBL/GenBank/DDBJ databases">
        <title>Corvus moneduloides (New Caledonian crow) genome, bCorMon1, primary haplotype.</title>
        <authorList>
            <person name="Rutz C."/>
            <person name="Fungtammasan C."/>
            <person name="Mountcastle J."/>
            <person name="Formenti G."/>
            <person name="Chow W."/>
            <person name="Howe K."/>
            <person name="Steele M.P."/>
            <person name="Fernandes J."/>
            <person name="Gilbert M.T.P."/>
            <person name="Fedrigo O."/>
            <person name="Jarvis E.D."/>
            <person name="Gemmell N."/>
        </authorList>
    </citation>
    <scope>NUCLEOTIDE SEQUENCE [LARGE SCALE GENOMIC DNA]</scope>
</reference>
<evidence type="ECO:0000256" key="1">
    <source>
        <dbReference type="ARBA" id="ARBA00004123"/>
    </source>
</evidence>
<dbReference type="GO" id="GO:0005634">
    <property type="term" value="C:nucleus"/>
    <property type="evidence" value="ECO:0007669"/>
    <property type="project" value="UniProtKB-SubCell"/>
</dbReference>
<dbReference type="InterPro" id="IPR046466">
    <property type="entry name" value="Borealin_C"/>
</dbReference>
<evidence type="ECO:0000256" key="7">
    <source>
        <dbReference type="ARBA" id="ARBA00023242"/>
    </source>
</evidence>
<dbReference type="CTD" id="55143"/>
<dbReference type="GO" id="GO:0051233">
    <property type="term" value="C:spindle midzone"/>
    <property type="evidence" value="ECO:0007669"/>
    <property type="project" value="TreeGrafter"/>
</dbReference>
<dbReference type="Proteomes" id="UP000694553">
    <property type="component" value="Unassembled WGS sequence"/>
</dbReference>
<evidence type="ECO:0000313" key="13">
    <source>
        <dbReference type="Ensembl" id="ENSCMUP00000021717.1"/>
    </source>
</evidence>
<dbReference type="PANTHER" id="PTHR16040:SF6">
    <property type="entry name" value="BOREALIN"/>
    <property type="match status" value="1"/>
</dbReference>
<dbReference type="GO" id="GO:0000070">
    <property type="term" value="P:mitotic sister chromatid segregation"/>
    <property type="evidence" value="ECO:0007669"/>
    <property type="project" value="TreeGrafter"/>
</dbReference>
<dbReference type="AlphaFoldDB" id="A0A8C3EM32"/>
<keyword evidence="7" id="KW-0539">Nucleus</keyword>
<evidence type="ECO:0000256" key="11">
    <source>
        <dbReference type="ARBA" id="ARBA00041323"/>
    </source>
</evidence>
<evidence type="ECO:0000256" key="10">
    <source>
        <dbReference type="ARBA" id="ARBA00040949"/>
    </source>
</evidence>
<protein>
    <recommendedName>
        <fullName evidence="10">Borealin</fullName>
    </recommendedName>
    <alternativeName>
        <fullName evidence="11">Cell division cycle-associated protein 8</fullName>
    </alternativeName>
</protein>
<evidence type="ECO:0000256" key="4">
    <source>
        <dbReference type="ARBA" id="ARBA00022454"/>
    </source>
</evidence>
<dbReference type="GO" id="GO:0051301">
    <property type="term" value="P:cell division"/>
    <property type="evidence" value="ECO:0007669"/>
    <property type="project" value="UniProtKB-KW"/>
</dbReference>
<dbReference type="InterPro" id="IPR018851">
    <property type="entry name" value="Borealin_N"/>
</dbReference>
<evidence type="ECO:0000256" key="2">
    <source>
        <dbReference type="ARBA" id="ARBA00004584"/>
    </source>
</evidence>
<dbReference type="RefSeq" id="XP_031988586.1">
    <property type="nucleotide sequence ID" value="XM_032132695.1"/>
</dbReference>
<dbReference type="GO" id="GO:0000775">
    <property type="term" value="C:chromosome, centromeric region"/>
    <property type="evidence" value="ECO:0007669"/>
    <property type="project" value="UniProtKB-SubCell"/>
</dbReference>
<keyword evidence="9" id="KW-0137">Centromere</keyword>
<dbReference type="Pfam" id="PF10512">
    <property type="entry name" value="Borealin"/>
    <property type="match status" value="1"/>
</dbReference>
<reference evidence="13" key="3">
    <citation type="submission" date="2025-09" db="UniProtKB">
        <authorList>
            <consortium name="Ensembl"/>
        </authorList>
    </citation>
    <scope>IDENTIFICATION</scope>
</reference>
<keyword evidence="8" id="KW-0131">Cell cycle</keyword>
<keyword evidence="4" id="KW-0158">Chromosome</keyword>
<dbReference type="PANTHER" id="PTHR16040">
    <property type="entry name" value="AUSTRALIN, ISOFORM A-RELATED"/>
    <property type="match status" value="1"/>
</dbReference>
<comment type="similarity">
    <text evidence="3">Belongs to the borealin family.</text>
</comment>
<keyword evidence="6" id="KW-0498">Mitosis</keyword>
<evidence type="ECO:0000256" key="12">
    <source>
        <dbReference type="SAM" id="MobiDB-lite"/>
    </source>
</evidence>
<comment type="subcellular location">
    <subcellularLocation>
        <location evidence="2">Chromosome</location>
        <location evidence="2">Centromere</location>
    </subcellularLocation>
    <subcellularLocation>
        <location evidence="1">Nucleus</location>
    </subcellularLocation>
</comment>
<keyword evidence="14" id="KW-1185">Reference proteome</keyword>
<dbReference type="GO" id="GO:0032133">
    <property type="term" value="C:chromosome passenger complex"/>
    <property type="evidence" value="ECO:0007669"/>
    <property type="project" value="TreeGrafter"/>
</dbReference>
<evidence type="ECO:0000256" key="3">
    <source>
        <dbReference type="ARBA" id="ARBA00009914"/>
    </source>
</evidence>
<evidence type="ECO:0000313" key="14">
    <source>
        <dbReference type="Proteomes" id="UP000694553"/>
    </source>
</evidence>
<evidence type="ECO:0000256" key="8">
    <source>
        <dbReference type="ARBA" id="ARBA00023306"/>
    </source>
</evidence>
<reference evidence="13" key="2">
    <citation type="submission" date="2025-08" db="UniProtKB">
        <authorList>
            <consortium name="Ensembl"/>
        </authorList>
    </citation>
    <scope>IDENTIFICATION</scope>
</reference>
<dbReference type="Ensembl" id="ENSCMUT00000023317.2">
    <property type="protein sequence ID" value="ENSCMUP00000021717.1"/>
    <property type="gene ID" value="ENSCMUG00000013372.2"/>
</dbReference>
<sequence length="302" mass="33359">MAPARKKGGSSSRSRKLAAFLKDFDREVNRRLERLRADGECLVKEIENLYDMAILRLPVELRQMNWLEYYAKEGSGKTLEEVAMADLEIAEIDKLTAGVINAPFEIVKKVEKFKRSVEATEEAEPPSLPLPKKSRVDSQCPSETEAENVNPRTAKVKASTKKPPMARRPPSARVKRMSKRESKNSFITPATGRMVDICARGGTSMVTPRFDSRVFKTPGLRTPALNERVYTISANGSPLADTGDAVLTLPLGGGESIRLTAKDLTKKNFLQLNPKARGLMKKLSVCLAQACNEAKKPLEGSQ</sequence>
<name>A0A8C3EM32_CORMO</name>
<gene>
    <name evidence="13" type="primary">CDCA8</name>
</gene>
<dbReference type="Pfam" id="PF10444">
    <property type="entry name" value="Nbl1_Borealin_N"/>
    <property type="match status" value="1"/>
</dbReference>
<evidence type="ECO:0000256" key="9">
    <source>
        <dbReference type="ARBA" id="ARBA00023328"/>
    </source>
</evidence>
<evidence type="ECO:0000256" key="5">
    <source>
        <dbReference type="ARBA" id="ARBA00022618"/>
    </source>
</evidence>
<dbReference type="OMA" id="DMNWLEY"/>